<keyword evidence="2" id="KW-1185">Reference proteome</keyword>
<reference evidence="2" key="1">
    <citation type="journal article" date="2014" name="Science">
        <title>Ancient hybridizations among the ancestral genomes of bread wheat.</title>
        <authorList>
            <consortium name="International Wheat Genome Sequencing Consortium,"/>
            <person name="Marcussen T."/>
            <person name="Sandve S.R."/>
            <person name="Heier L."/>
            <person name="Spannagl M."/>
            <person name="Pfeifer M."/>
            <person name="Jakobsen K.S."/>
            <person name="Wulff B.B."/>
            <person name="Steuernagel B."/>
            <person name="Mayer K.F."/>
            <person name="Olsen O.A."/>
        </authorList>
    </citation>
    <scope>NUCLEOTIDE SEQUENCE [LARGE SCALE GENOMIC DNA]</scope>
    <source>
        <strain evidence="2">cv. AL8/78</strain>
    </source>
</reference>
<reference evidence="1" key="4">
    <citation type="submission" date="2019-03" db="UniProtKB">
        <authorList>
            <consortium name="EnsemblPlants"/>
        </authorList>
    </citation>
    <scope>IDENTIFICATION</scope>
</reference>
<dbReference type="AlphaFoldDB" id="A0A453M7F6"/>
<sequence length="113" mass="12936">TKQTTIAHSATELSLARAREISEMGSGKKRAALASLFGFKNKGQEEEEAMAATRQQQHAAAALQQRYQHIHRVRPSDDDDYARHWYAERDIDRKASEFIDKVHRRMLANEQDG</sequence>
<reference evidence="2" key="2">
    <citation type="journal article" date="2017" name="Nat. Plants">
        <title>The Aegilops tauschii genome reveals multiple impacts of transposons.</title>
        <authorList>
            <person name="Zhao G."/>
            <person name="Zou C."/>
            <person name="Li K."/>
            <person name="Wang K."/>
            <person name="Li T."/>
            <person name="Gao L."/>
            <person name="Zhang X."/>
            <person name="Wang H."/>
            <person name="Yang Z."/>
            <person name="Liu X."/>
            <person name="Jiang W."/>
            <person name="Mao L."/>
            <person name="Kong X."/>
            <person name="Jiao Y."/>
            <person name="Jia J."/>
        </authorList>
    </citation>
    <scope>NUCLEOTIDE SEQUENCE [LARGE SCALE GENOMIC DNA]</scope>
    <source>
        <strain evidence="2">cv. AL8/78</strain>
    </source>
</reference>
<evidence type="ECO:0000313" key="2">
    <source>
        <dbReference type="Proteomes" id="UP000015105"/>
    </source>
</evidence>
<evidence type="ECO:0000313" key="1">
    <source>
        <dbReference type="EnsemblPlants" id="AET5Gv21080900.1"/>
    </source>
</evidence>
<protein>
    <submittedName>
        <fullName evidence="1">Uncharacterized protein</fullName>
    </submittedName>
</protein>
<accession>A0A453M7F6</accession>
<reference evidence="1" key="3">
    <citation type="journal article" date="2017" name="Nature">
        <title>Genome sequence of the progenitor of the wheat D genome Aegilops tauschii.</title>
        <authorList>
            <person name="Luo M.C."/>
            <person name="Gu Y.Q."/>
            <person name="Puiu D."/>
            <person name="Wang H."/>
            <person name="Twardziok S.O."/>
            <person name="Deal K.R."/>
            <person name="Huo N."/>
            <person name="Zhu T."/>
            <person name="Wang L."/>
            <person name="Wang Y."/>
            <person name="McGuire P.E."/>
            <person name="Liu S."/>
            <person name="Long H."/>
            <person name="Ramasamy R.K."/>
            <person name="Rodriguez J.C."/>
            <person name="Van S.L."/>
            <person name="Yuan L."/>
            <person name="Wang Z."/>
            <person name="Xia Z."/>
            <person name="Xiao L."/>
            <person name="Anderson O.D."/>
            <person name="Ouyang S."/>
            <person name="Liang Y."/>
            <person name="Zimin A.V."/>
            <person name="Pertea G."/>
            <person name="Qi P."/>
            <person name="Bennetzen J.L."/>
            <person name="Dai X."/>
            <person name="Dawson M.W."/>
            <person name="Muller H.G."/>
            <person name="Kugler K."/>
            <person name="Rivarola-Duarte L."/>
            <person name="Spannagl M."/>
            <person name="Mayer K.F.X."/>
            <person name="Lu F.H."/>
            <person name="Bevan M.W."/>
            <person name="Leroy P."/>
            <person name="Li P."/>
            <person name="You F.M."/>
            <person name="Sun Q."/>
            <person name="Liu Z."/>
            <person name="Lyons E."/>
            <person name="Wicker T."/>
            <person name="Salzberg S.L."/>
            <person name="Devos K.M."/>
            <person name="Dvorak J."/>
        </authorList>
    </citation>
    <scope>NUCLEOTIDE SEQUENCE [LARGE SCALE GENOMIC DNA]</scope>
    <source>
        <strain evidence="1">cv. AL8/78</strain>
    </source>
</reference>
<reference evidence="1" key="5">
    <citation type="journal article" date="2021" name="G3 (Bethesda)">
        <title>Aegilops tauschii genome assembly Aet v5.0 features greater sequence contiguity and improved annotation.</title>
        <authorList>
            <person name="Wang L."/>
            <person name="Zhu T."/>
            <person name="Rodriguez J.C."/>
            <person name="Deal K.R."/>
            <person name="Dubcovsky J."/>
            <person name="McGuire P.E."/>
            <person name="Lux T."/>
            <person name="Spannagl M."/>
            <person name="Mayer K.F.X."/>
            <person name="Baldrich P."/>
            <person name="Meyers B.C."/>
            <person name="Huo N."/>
            <person name="Gu Y.Q."/>
            <person name="Zhou H."/>
            <person name="Devos K.M."/>
            <person name="Bennetzen J.L."/>
            <person name="Unver T."/>
            <person name="Budak H."/>
            <person name="Gulick P.J."/>
            <person name="Galiba G."/>
            <person name="Kalapos B."/>
            <person name="Nelson D.R."/>
            <person name="Li P."/>
            <person name="You F.M."/>
            <person name="Luo M.C."/>
            <person name="Dvorak J."/>
        </authorList>
    </citation>
    <scope>NUCLEOTIDE SEQUENCE [LARGE SCALE GENOMIC DNA]</scope>
    <source>
        <strain evidence="1">cv. AL8/78</strain>
    </source>
</reference>
<dbReference type="Gramene" id="AET5Gv21080900.1">
    <property type="protein sequence ID" value="AET5Gv21080900.1"/>
    <property type="gene ID" value="AET5Gv21080900"/>
</dbReference>
<name>A0A453M7F6_AEGTS</name>
<organism evidence="1 2">
    <name type="scientific">Aegilops tauschii subsp. strangulata</name>
    <name type="common">Goatgrass</name>
    <dbReference type="NCBI Taxonomy" id="200361"/>
    <lineage>
        <taxon>Eukaryota</taxon>
        <taxon>Viridiplantae</taxon>
        <taxon>Streptophyta</taxon>
        <taxon>Embryophyta</taxon>
        <taxon>Tracheophyta</taxon>
        <taxon>Spermatophyta</taxon>
        <taxon>Magnoliopsida</taxon>
        <taxon>Liliopsida</taxon>
        <taxon>Poales</taxon>
        <taxon>Poaceae</taxon>
        <taxon>BOP clade</taxon>
        <taxon>Pooideae</taxon>
        <taxon>Triticodae</taxon>
        <taxon>Triticeae</taxon>
        <taxon>Triticinae</taxon>
        <taxon>Aegilops</taxon>
    </lineage>
</organism>
<dbReference type="PANTHER" id="PTHR33511">
    <property type="entry name" value="OS06G0632400 PROTEIN"/>
    <property type="match status" value="1"/>
</dbReference>
<proteinExistence type="predicted"/>
<dbReference type="EnsemblPlants" id="AET5Gv21080900.1">
    <property type="protein sequence ID" value="AET5Gv21080900.1"/>
    <property type="gene ID" value="AET5Gv21080900"/>
</dbReference>
<dbReference type="Proteomes" id="UP000015105">
    <property type="component" value="Chromosome 5D"/>
</dbReference>